<dbReference type="AlphaFoldDB" id="A0A6C0BJV3"/>
<reference evidence="3" key="1">
    <citation type="journal article" date="2020" name="Nature">
        <title>Giant virus diversity and host interactions through global metagenomics.</title>
        <authorList>
            <person name="Schulz F."/>
            <person name="Roux S."/>
            <person name="Paez-Espino D."/>
            <person name="Jungbluth S."/>
            <person name="Walsh D.A."/>
            <person name="Denef V.J."/>
            <person name="McMahon K.D."/>
            <person name="Konstantinidis K.T."/>
            <person name="Eloe-Fadrosh E.A."/>
            <person name="Kyrpides N.C."/>
            <person name="Woyke T."/>
        </authorList>
    </citation>
    <scope>NUCLEOTIDE SEQUENCE</scope>
    <source>
        <strain evidence="3">GVMAG-M-3300013006-15</strain>
    </source>
</reference>
<evidence type="ECO:0000256" key="2">
    <source>
        <dbReference type="SAM" id="Phobius"/>
    </source>
</evidence>
<sequence length="164" mass="18862">MHVLFLALTIYLLGVTIVLYLRPKLMFHPGGTWKEFSLNPDPNRTWMPFWLFSVLWAFISYLVATGIQRFLLSAGSNEVDADIEDMDMPEVEVEEPTPVRNRSRKPVNLNSDMDMDVEPVSKNMGLNTSKNGFYVLNTKKYNSNHVPTYVYYGDQPPEGFMKDS</sequence>
<keyword evidence="2" id="KW-0472">Membrane</keyword>
<keyword evidence="2" id="KW-1133">Transmembrane helix</keyword>
<evidence type="ECO:0000313" key="3">
    <source>
        <dbReference type="EMBL" id="QHS91613.1"/>
    </source>
</evidence>
<organism evidence="3">
    <name type="scientific">viral metagenome</name>
    <dbReference type="NCBI Taxonomy" id="1070528"/>
    <lineage>
        <taxon>unclassified sequences</taxon>
        <taxon>metagenomes</taxon>
        <taxon>organismal metagenomes</taxon>
    </lineage>
</organism>
<feature type="transmembrane region" description="Helical" evidence="2">
    <location>
        <begin position="45"/>
        <end position="64"/>
    </location>
</feature>
<accession>A0A6C0BJV3</accession>
<protein>
    <submittedName>
        <fullName evidence="3">Uncharacterized protein</fullName>
    </submittedName>
</protein>
<proteinExistence type="predicted"/>
<feature type="region of interest" description="Disordered" evidence="1">
    <location>
        <begin position="87"/>
        <end position="114"/>
    </location>
</feature>
<evidence type="ECO:0000256" key="1">
    <source>
        <dbReference type="SAM" id="MobiDB-lite"/>
    </source>
</evidence>
<dbReference type="EMBL" id="MN739162">
    <property type="protein sequence ID" value="QHS91613.1"/>
    <property type="molecule type" value="Genomic_DNA"/>
</dbReference>
<keyword evidence="2" id="KW-0812">Transmembrane</keyword>
<name>A0A6C0BJV3_9ZZZZ</name>